<dbReference type="SUPFAM" id="SSF50156">
    <property type="entry name" value="PDZ domain-like"/>
    <property type="match status" value="1"/>
</dbReference>
<name>A0AA36FPG4_9BILA</name>
<sequence>MSKSVSIPQALSELRKGSTLRRKSTTNKRKVPNAKLPLAGFVIFIATRSGRILIYGTPADRANLSVGDEIIGVNDWVPDGKTREEVVDHVQQCIKTRTIQLRVRRRIDDTIETDLKLGLAKVTDVFLVSVEQSHIKGVLKVLEK</sequence>
<evidence type="ECO:0000313" key="1">
    <source>
        <dbReference type="EMBL" id="CAJ0560049.1"/>
    </source>
</evidence>
<protein>
    <recommendedName>
        <fullName evidence="3">PDZ domain-containing protein</fullName>
    </recommendedName>
</protein>
<feature type="non-terminal residue" evidence="1">
    <location>
        <position position="1"/>
    </location>
</feature>
<gene>
    <name evidence="1" type="ORF">MSPICULIGERA_LOCUS1445</name>
</gene>
<accession>A0AA36FPG4</accession>
<proteinExistence type="predicted"/>
<comment type="caution">
    <text evidence="1">The sequence shown here is derived from an EMBL/GenBank/DDBJ whole genome shotgun (WGS) entry which is preliminary data.</text>
</comment>
<evidence type="ECO:0008006" key="3">
    <source>
        <dbReference type="Google" id="ProtNLM"/>
    </source>
</evidence>
<organism evidence="1 2">
    <name type="scientific">Mesorhabditis spiculigera</name>
    <dbReference type="NCBI Taxonomy" id="96644"/>
    <lineage>
        <taxon>Eukaryota</taxon>
        <taxon>Metazoa</taxon>
        <taxon>Ecdysozoa</taxon>
        <taxon>Nematoda</taxon>
        <taxon>Chromadorea</taxon>
        <taxon>Rhabditida</taxon>
        <taxon>Rhabditina</taxon>
        <taxon>Rhabditomorpha</taxon>
        <taxon>Rhabditoidea</taxon>
        <taxon>Rhabditidae</taxon>
        <taxon>Mesorhabditinae</taxon>
        <taxon>Mesorhabditis</taxon>
    </lineage>
</organism>
<dbReference type="Gene3D" id="2.30.42.10">
    <property type="match status" value="1"/>
</dbReference>
<dbReference type="Proteomes" id="UP001177023">
    <property type="component" value="Unassembled WGS sequence"/>
</dbReference>
<evidence type="ECO:0000313" key="2">
    <source>
        <dbReference type="Proteomes" id="UP001177023"/>
    </source>
</evidence>
<dbReference type="EMBL" id="CATQJA010000409">
    <property type="protein sequence ID" value="CAJ0560049.1"/>
    <property type="molecule type" value="Genomic_DNA"/>
</dbReference>
<dbReference type="InterPro" id="IPR036034">
    <property type="entry name" value="PDZ_sf"/>
</dbReference>
<keyword evidence="2" id="KW-1185">Reference proteome</keyword>
<reference evidence="1" key="1">
    <citation type="submission" date="2023-06" db="EMBL/GenBank/DDBJ databases">
        <authorList>
            <person name="Delattre M."/>
        </authorList>
    </citation>
    <scope>NUCLEOTIDE SEQUENCE</scope>
    <source>
        <strain evidence="1">AF72</strain>
    </source>
</reference>
<dbReference type="AlphaFoldDB" id="A0AA36FPG4"/>